<evidence type="ECO:0000256" key="2">
    <source>
        <dbReference type="ARBA" id="ARBA00003145"/>
    </source>
</evidence>
<dbReference type="InterPro" id="IPR001736">
    <property type="entry name" value="PLipase_D/transphosphatidylase"/>
</dbReference>
<dbReference type="PANTHER" id="PTHR43856">
    <property type="entry name" value="CARDIOLIPIN HYDROLASE"/>
    <property type="match status" value="1"/>
</dbReference>
<dbReference type="SMART" id="SM00155">
    <property type="entry name" value="PLDc"/>
    <property type="match status" value="2"/>
</dbReference>
<protein>
    <recommendedName>
        <fullName evidence="4">Phospholipase D</fullName>
    </recommendedName>
    <alternativeName>
        <fullName evidence="6">Choline phosphatase</fullName>
    </alternativeName>
</protein>
<organism evidence="9 10">
    <name type="scientific">Candidatus Nucleicultrix amoebiphila FS5</name>
    <dbReference type="NCBI Taxonomy" id="1414854"/>
    <lineage>
        <taxon>Bacteria</taxon>
        <taxon>Pseudomonadati</taxon>
        <taxon>Pseudomonadota</taxon>
        <taxon>Alphaproteobacteria</taxon>
        <taxon>Holosporales</taxon>
        <taxon>Candidatus Nucleicultricaceae</taxon>
        <taxon>Candidatus Nucleicultrix</taxon>
    </lineage>
</organism>
<dbReference type="GO" id="GO:0006793">
    <property type="term" value="P:phosphorus metabolic process"/>
    <property type="evidence" value="ECO:0007669"/>
    <property type="project" value="UniProtKB-ARBA"/>
</dbReference>
<dbReference type="PROSITE" id="PS50035">
    <property type="entry name" value="PLD"/>
    <property type="match status" value="2"/>
</dbReference>
<dbReference type="Gene3D" id="3.30.870.10">
    <property type="entry name" value="Endonuclease Chain A"/>
    <property type="match status" value="2"/>
</dbReference>
<proteinExistence type="predicted"/>
<dbReference type="SUPFAM" id="SSF56024">
    <property type="entry name" value="Phospholipase D/nuclease"/>
    <property type="match status" value="2"/>
</dbReference>
<keyword evidence="7" id="KW-0732">Signal</keyword>
<evidence type="ECO:0000256" key="7">
    <source>
        <dbReference type="SAM" id="SignalP"/>
    </source>
</evidence>
<dbReference type="GO" id="GO:0005576">
    <property type="term" value="C:extracellular region"/>
    <property type="evidence" value="ECO:0007669"/>
    <property type="project" value="UniProtKB-SubCell"/>
</dbReference>
<name>A0A1W6N5D7_9PROT</name>
<evidence type="ECO:0000313" key="10">
    <source>
        <dbReference type="Proteomes" id="UP000237351"/>
    </source>
</evidence>
<dbReference type="EMBL" id="CP008743">
    <property type="protein sequence ID" value="ARN84988.1"/>
    <property type="molecule type" value="Genomic_DNA"/>
</dbReference>
<dbReference type="OrthoDB" id="9762009at2"/>
<feature type="chain" id="PRO_5012325871" description="Phospholipase D" evidence="7">
    <location>
        <begin position="23"/>
        <end position="340"/>
    </location>
</feature>
<evidence type="ECO:0000256" key="3">
    <source>
        <dbReference type="ARBA" id="ARBA00004613"/>
    </source>
</evidence>
<dbReference type="KEGG" id="naf:GQ61_06460"/>
<feature type="domain" description="PLD phosphodiesterase" evidence="8">
    <location>
        <begin position="122"/>
        <end position="144"/>
    </location>
</feature>
<dbReference type="RefSeq" id="WP_085784502.1">
    <property type="nucleotide sequence ID" value="NZ_CP008743.1"/>
</dbReference>
<evidence type="ECO:0000256" key="1">
    <source>
        <dbReference type="ARBA" id="ARBA00000798"/>
    </source>
</evidence>
<evidence type="ECO:0000256" key="5">
    <source>
        <dbReference type="ARBA" id="ARBA00022525"/>
    </source>
</evidence>
<dbReference type="Pfam" id="PF13091">
    <property type="entry name" value="PLDc_2"/>
    <property type="match status" value="2"/>
</dbReference>
<reference evidence="9 10" key="1">
    <citation type="submission" date="2014-06" db="EMBL/GenBank/DDBJ databases">
        <title>The genome of the endonuclear symbiont Nucleicultrix amoebiphila.</title>
        <authorList>
            <person name="Schulz F."/>
            <person name="Horn M."/>
        </authorList>
    </citation>
    <scope>NUCLEOTIDE SEQUENCE [LARGE SCALE GENOMIC DNA]</scope>
    <source>
        <strain evidence="9 10">FS5</strain>
    </source>
</reference>
<comment type="catalytic activity">
    <reaction evidence="1">
        <text>a 1,2-diacyl-sn-glycero-3-phosphocholine + H2O = a 1,2-diacyl-sn-glycero-3-phosphate + choline + H(+)</text>
        <dbReference type="Rhea" id="RHEA:14445"/>
        <dbReference type="ChEBI" id="CHEBI:15354"/>
        <dbReference type="ChEBI" id="CHEBI:15377"/>
        <dbReference type="ChEBI" id="CHEBI:15378"/>
        <dbReference type="ChEBI" id="CHEBI:57643"/>
        <dbReference type="ChEBI" id="CHEBI:58608"/>
        <dbReference type="EC" id="3.1.4.4"/>
    </reaction>
</comment>
<feature type="domain" description="PLD phosphodiesterase" evidence="8">
    <location>
        <begin position="274"/>
        <end position="301"/>
    </location>
</feature>
<dbReference type="PANTHER" id="PTHR43856:SF2">
    <property type="entry name" value="PHOSPHOLIPASE D"/>
    <property type="match status" value="1"/>
</dbReference>
<dbReference type="Proteomes" id="UP000237351">
    <property type="component" value="Chromosome"/>
</dbReference>
<gene>
    <name evidence="9" type="ORF">GQ61_06460</name>
</gene>
<dbReference type="GO" id="GO:0016891">
    <property type="term" value="F:RNA endonuclease activity producing 5'-phosphomonoesters, hydrolytic mechanism"/>
    <property type="evidence" value="ECO:0007669"/>
    <property type="project" value="TreeGrafter"/>
</dbReference>
<dbReference type="STRING" id="1414854.GQ61_06460"/>
<dbReference type="InterPro" id="IPR025202">
    <property type="entry name" value="PLD-like_dom"/>
</dbReference>
<evidence type="ECO:0000313" key="9">
    <source>
        <dbReference type="EMBL" id="ARN84988.1"/>
    </source>
</evidence>
<accession>A0A1W6N5D7</accession>
<dbReference type="AlphaFoldDB" id="A0A1W6N5D7"/>
<keyword evidence="5" id="KW-0964">Secreted</keyword>
<keyword evidence="10" id="KW-1185">Reference proteome</keyword>
<dbReference type="InterPro" id="IPR051406">
    <property type="entry name" value="PLD_domain"/>
</dbReference>
<comment type="function">
    <text evidence="2">Could be a virulence factor.</text>
</comment>
<evidence type="ECO:0000256" key="6">
    <source>
        <dbReference type="ARBA" id="ARBA00029594"/>
    </source>
</evidence>
<feature type="signal peptide" evidence="7">
    <location>
        <begin position="1"/>
        <end position="22"/>
    </location>
</feature>
<dbReference type="GO" id="GO:0004630">
    <property type="term" value="F:phospholipase D activity"/>
    <property type="evidence" value="ECO:0007669"/>
    <property type="project" value="UniProtKB-EC"/>
</dbReference>
<evidence type="ECO:0000259" key="8">
    <source>
        <dbReference type="PROSITE" id="PS50035"/>
    </source>
</evidence>
<sequence length="340" mass="38256">MKIMKNLLVSTILLTLSLPVAAAVPENWNEGKVFVLPEDGRNPWVQAINNAEKTIDMAAYKISDFKIIDALKKAFERGVKINLLMEPYTFKHDKSQNVESPLAALKKIASVYQLSKRFNQCHYKMIIVDTEWGMISTGNLDEESFDGIQEKNVKAARDFAVPILDQNTIDEMLKVFEADIKDIRVSIDESSLVWGPDNQRNTFLKLLNGAQKSIDIYQQSFQDVGLAEATASAAKAGVKVRVLMMPFPFGNKEDPNIPNQNLMKIAGARIGLLDKLYVHAKVVIVDDSIMYVGSGNFYTPSLDQTRELGVLTQNLEQIQTVKKVFEKDWRKSTINLSRNP</sequence>
<comment type="subcellular location">
    <subcellularLocation>
        <location evidence="3">Secreted</location>
    </subcellularLocation>
</comment>
<evidence type="ECO:0000256" key="4">
    <source>
        <dbReference type="ARBA" id="ARBA00018392"/>
    </source>
</evidence>